<proteinExistence type="inferred from homology"/>
<dbReference type="Pfam" id="PF00787">
    <property type="entry name" value="PX"/>
    <property type="match status" value="1"/>
</dbReference>
<dbReference type="InterPro" id="IPR040842">
    <property type="entry name" value="SNX17/31_FERM"/>
</dbReference>
<dbReference type="InterPro" id="IPR036871">
    <property type="entry name" value="PX_dom_sf"/>
</dbReference>
<dbReference type="GO" id="GO:0032456">
    <property type="term" value="P:endocytic recycling"/>
    <property type="evidence" value="ECO:0007669"/>
    <property type="project" value="TreeGrafter"/>
</dbReference>
<dbReference type="InterPro" id="IPR011993">
    <property type="entry name" value="PH-like_dom_sf"/>
</dbReference>
<dbReference type="InterPro" id="IPR001683">
    <property type="entry name" value="PX_dom"/>
</dbReference>
<evidence type="ECO:0000256" key="3">
    <source>
        <dbReference type="ARBA" id="ARBA00022927"/>
    </source>
</evidence>
<dbReference type="InterPro" id="IPR048763">
    <property type="entry name" value="SNX17-31_FERM_F1"/>
</dbReference>
<dbReference type="GO" id="GO:0035091">
    <property type="term" value="F:phosphatidylinositol binding"/>
    <property type="evidence" value="ECO:0007669"/>
    <property type="project" value="InterPro"/>
</dbReference>
<dbReference type="InterPro" id="IPR037836">
    <property type="entry name" value="SNX17_FERM-like_dom"/>
</dbReference>
<dbReference type="Gene3D" id="3.30.1520.10">
    <property type="entry name" value="Phox-like domain"/>
    <property type="match status" value="1"/>
</dbReference>
<dbReference type="OrthoDB" id="5772781at2759"/>
<dbReference type="SMART" id="SM00312">
    <property type="entry name" value="PX"/>
    <property type="match status" value="1"/>
</dbReference>
<dbReference type="SUPFAM" id="SSF64268">
    <property type="entry name" value="PX domain"/>
    <property type="match status" value="1"/>
</dbReference>
<dbReference type="Gene3D" id="2.30.29.30">
    <property type="entry name" value="Pleckstrin-homology domain (PH domain)/Phosphotyrosine-binding domain (PTB)"/>
    <property type="match status" value="1"/>
</dbReference>
<keyword evidence="6" id="KW-1185">Reference proteome</keyword>
<keyword evidence="2" id="KW-0813">Transport</keyword>
<feature type="domain" description="PX" evidence="4">
    <location>
        <begin position="30"/>
        <end position="141"/>
    </location>
</feature>
<dbReference type="Pfam" id="PF21273">
    <property type="entry name" value="SNX17-27-31_F1_FERM"/>
    <property type="match status" value="1"/>
</dbReference>
<evidence type="ECO:0000313" key="5">
    <source>
        <dbReference type="EMBL" id="KRY16563.1"/>
    </source>
</evidence>
<dbReference type="PANTHER" id="PTHR12431:SF14">
    <property type="entry name" value="LD15323P"/>
    <property type="match status" value="1"/>
</dbReference>
<name>A0A0V0ZWV6_9BILA</name>
<dbReference type="EMBL" id="JYDQ01000076">
    <property type="protein sequence ID" value="KRY16563.1"/>
    <property type="molecule type" value="Genomic_DNA"/>
</dbReference>
<accession>A0A0V0ZWV6</accession>
<reference evidence="5 6" key="1">
    <citation type="submission" date="2015-01" db="EMBL/GenBank/DDBJ databases">
        <title>Evolution of Trichinella species and genotypes.</title>
        <authorList>
            <person name="Korhonen P.K."/>
            <person name="Edoardo P."/>
            <person name="Giuseppe L.R."/>
            <person name="Gasser R.B."/>
        </authorList>
    </citation>
    <scope>NUCLEOTIDE SEQUENCE [LARGE SCALE GENOMIC DNA]</scope>
    <source>
        <strain evidence="5">ISS2496</strain>
    </source>
</reference>
<dbReference type="AlphaFoldDB" id="A0A0V0ZWV6"/>
<protein>
    <submittedName>
        <fullName evidence="5">Sorting nexin-17</fullName>
    </submittedName>
</protein>
<dbReference type="PROSITE" id="PS50195">
    <property type="entry name" value="PX"/>
    <property type="match status" value="1"/>
</dbReference>
<gene>
    <name evidence="5" type="primary">Snx17</name>
    <name evidence="5" type="ORF">T12_7713</name>
</gene>
<dbReference type="PANTHER" id="PTHR12431">
    <property type="entry name" value="SORTING NEXIN 17 AND 27"/>
    <property type="match status" value="1"/>
</dbReference>
<evidence type="ECO:0000256" key="1">
    <source>
        <dbReference type="ARBA" id="ARBA00010883"/>
    </source>
</evidence>
<evidence type="ECO:0000256" key="2">
    <source>
        <dbReference type="ARBA" id="ARBA00022448"/>
    </source>
</evidence>
<evidence type="ECO:0000259" key="4">
    <source>
        <dbReference type="PROSITE" id="PS50195"/>
    </source>
</evidence>
<keyword evidence="3" id="KW-0653">Protein transport</keyword>
<dbReference type="GO" id="GO:0005769">
    <property type="term" value="C:early endosome"/>
    <property type="evidence" value="ECO:0007669"/>
    <property type="project" value="TreeGrafter"/>
</dbReference>
<organism evidence="5 6">
    <name type="scientific">Trichinella patagoniensis</name>
    <dbReference type="NCBI Taxonomy" id="990121"/>
    <lineage>
        <taxon>Eukaryota</taxon>
        <taxon>Metazoa</taxon>
        <taxon>Ecdysozoa</taxon>
        <taxon>Nematoda</taxon>
        <taxon>Enoplea</taxon>
        <taxon>Dorylaimia</taxon>
        <taxon>Trichinellida</taxon>
        <taxon>Trichinellidae</taxon>
        <taxon>Trichinella</taxon>
    </lineage>
</organism>
<dbReference type="Gene3D" id="3.10.20.90">
    <property type="entry name" value="Phosphatidylinositol 3-kinase Catalytic Subunit, Chain A, domain 1"/>
    <property type="match status" value="1"/>
</dbReference>
<dbReference type="CDD" id="cd13337">
    <property type="entry name" value="FERM-like_C_SNX17"/>
    <property type="match status" value="1"/>
</dbReference>
<comment type="similarity">
    <text evidence="1">Belongs to the sorting nexin family.</text>
</comment>
<dbReference type="GO" id="GO:0006886">
    <property type="term" value="P:intracellular protein transport"/>
    <property type="evidence" value="ECO:0007669"/>
    <property type="project" value="TreeGrafter"/>
</dbReference>
<dbReference type="Pfam" id="PF18116">
    <property type="entry name" value="SNX17_FERM_C"/>
    <property type="match status" value="1"/>
</dbReference>
<dbReference type="Proteomes" id="UP000054783">
    <property type="component" value="Unassembled WGS sequence"/>
</dbReference>
<comment type="caution">
    <text evidence="5">The sequence shown here is derived from an EMBL/GenBank/DDBJ whole genome shotgun (WGS) entry which is preliminary data.</text>
</comment>
<evidence type="ECO:0000313" key="6">
    <source>
        <dbReference type="Proteomes" id="UP000054783"/>
    </source>
</evidence>
<sequence length="504" mass="58114">MALPLRPMLMPTRFPARKACLSLTRIDYQYLVMLHISIPSSRQATDSSGKAYTIFEIYINSAYHCSSRYSQLLRLHEIIKKIIPKDVPNFPPKYINALAGDRLLNERREALQEYLRTVFSIKEVTRHIRVQQFFLDAQRESASLAARQLSNEVPVYLLDGSKYIIQCCPGDSTNVLLERLAVIVGLPIELTRHFGLFIVTKSEVFPYKIIRWLENFECPLLSLFYVAKLGIKAKIILKKKYFDSSIEISLMKKEQALRILYSQAVFDVKYFLSRQGCLAFASRKCRWQLIDEKYFISLMKNTDAVNNQDEYLRCCQEQPWYGFVFFEQCLCSYPKVNTVAHVAVGNRRLLILHEVSQASCGEIKEITFRVTRIRSWRLSILVFVEQEFFTMLLLNKSFFQSIHGSQDLSFEYLFSNNHLEWITLRSSQSVLISRCLQSMIEEIVNSQADANASASSKNTMPVHSGVILNESSFESANSSLKPKRSLHDTFEIGLVSMNNSEAHD</sequence>